<dbReference type="AlphaFoldDB" id="A0AAV4XSE8"/>
<dbReference type="Proteomes" id="UP001054945">
    <property type="component" value="Unassembled WGS sequence"/>
</dbReference>
<evidence type="ECO:0000313" key="1">
    <source>
        <dbReference type="EMBL" id="GIY97100.1"/>
    </source>
</evidence>
<proteinExistence type="predicted"/>
<keyword evidence="2" id="KW-1185">Reference proteome</keyword>
<evidence type="ECO:0000313" key="2">
    <source>
        <dbReference type="Proteomes" id="UP001054945"/>
    </source>
</evidence>
<dbReference type="EMBL" id="BPLR01018118">
    <property type="protein sequence ID" value="GIY97100.1"/>
    <property type="molecule type" value="Genomic_DNA"/>
</dbReference>
<comment type="caution">
    <text evidence="1">The sequence shown here is derived from an EMBL/GenBank/DDBJ whole genome shotgun (WGS) entry which is preliminary data.</text>
</comment>
<accession>A0AAV4XSE8</accession>
<name>A0AAV4XSE8_CAEEX</name>
<organism evidence="1 2">
    <name type="scientific">Caerostris extrusa</name>
    <name type="common">Bark spider</name>
    <name type="synonym">Caerostris bankana</name>
    <dbReference type="NCBI Taxonomy" id="172846"/>
    <lineage>
        <taxon>Eukaryota</taxon>
        <taxon>Metazoa</taxon>
        <taxon>Ecdysozoa</taxon>
        <taxon>Arthropoda</taxon>
        <taxon>Chelicerata</taxon>
        <taxon>Arachnida</taxon>
        <taxon>Araneae</taxon>
        <taxon>Araneomorphae</taxon>
        <taxon>Entelegynae</taxon>
        <taxon>Araneoidea</taxon>
        <taxon>Araneidae</taxon>
        <taxon>Caerostris</taxon>
    </lineage>
</organism>
<sequence>MNGLRLLHYTSFHAVNCSMYPPMQKYPLTSFTNALRISVFNVMLGNPDMLQKLQTVPLRVLKTRGNFSDAEKKVFNKKVFQIIG</sequence>
<reference evidence="1 2" key="1">
    <citation type="submission" date="2021-06" db="EMBL/GenBank/DDBJ databases">
        <title>Caerostris extrusa draft genome.</title>
        <authorList>
            <person name="Kono N."/>
            <person name="Arakawa K."/>
        </authorList>
    </citation>
    <scope>NUCLEOTIDE SEQUENCE [LARGE SCALE GENOMIC DNA]</scope>
</reference>
<protein>
    <submittedName>
        <fullName evidence="1">Uncharacterized protein</fullName>
    </submittedName>
</protein>
<gene>
    <name evidence="1" type="ORF">CEXT_30911</name>
</gene>